<dbReference type="PANTHER" id="PTHR43567">
    <property type="entry name" value="FLAVOREDOXIN-RELATED-RELATED"/>
    <property type="match status" value="1"/>
</dbReference>
<dbReference type="RefSeq" id="WP_052107149.1">
    <property type="nucleotide sequence ID" value="NZ_CP014334.2"/>
</dbReference>
<dbReference type="InterPro" id="IPR012349">
    <property type="entry name" value="Split_barrel_FMN-bd"/>
</dbReference>
<dbReference type="SUPFAM" id="SSF50475">
    <property type="entry name" value="FMN-binding split barrel"/>
    <property type="match status" value="1"/>
</dbReference>
<keyword evidence="6" id="KW-1185">Reference proteome</keyword>
<organism evidence="5 6">
    <name type="scientific">Fervidobacterium islandicum</name>
    <dbReference type="NCBI Taxonomy" id="2423"/>
    <lineage>
        <taxon>Bacteria</taxon>
        <taxon>Thermotogati</taxon>
        <taxon>Thermotogota</taxon>
        <taxon>Thermotogae</taxon>
        <taxon>Thermotogales</taxon>
        <taxon>Fervidobacteriaceae</taxon>
        <taxon>Fervidobacterium</taxon>
    </lineage>
</organism>
<dbReference type="Proteomes" id="UP000093740">
    <property type="component" value="Chromosome"/>
</dbReference>
<evidence type="ECO:0000259" key="4">
    <source>
        <dbReference type="SMART" id="SM00903"/>
    </source>
</evidence>
<evidence type="ECO:0000256" key="3">
    <source>
        <dbReference type="ARBA" id="ARBA00038054"/>
    </source>
</evidence>
<reference evidence="5 6" key="1">
    <citation type="journal article" date="2015" name="Stand. Genomic Sci.">
        <title>Genome sequence of a native-feather degrading extremely thermophilic Eubacterium, Fervidobacterium islandicum AW-1.</title>
        <authorList>
            <person name="Lee Y.J."/>
            <person name="Jeong H."/>
            <person name="Park G.S."/>
            <person name="Kwak Y."/>
            <person name="Lee S.J."/>
            <person name="Lee S.J."/>
            <person name="Park M.K."/>
            <person name="Kim J.Y."/>
            <person name="Kang H.K."/>
            <person name="Shin J.H."/>
            <person name="Lee D.W."/>
        </authorList>
    </citation>
    <scope>NUCLEOTIDE SEQUENCE [LARGE SCALE GENOMIC DNA]</scope>
    <source>
        <strain evidence="5 6">AW-1</strain>
    </source>
</reference>
<gene>
    <name evidence="5" type="ORF">NA23_09460</name>
</gene>
<dbReference type="SMART" id="SM00903">
    <property type="entry name" value="Flavin_Reduct"/>
    <property type="match status" value="1"/>
</dbReference>
<dbReference type="InterPro" id="IPR002563">
    <property type="entry name" value="Flavin_Rdtase-like_dom"/>
</dbReference>
<dbReference type="GO" id="GO:0016646">
    <property type="term" value="F:oxidoreductase activity, acting on the CH-NH group of donors, NAD or NADP as acceptor"/>
    <property type="evidence" value="ECO:0007669"/>
    <property type="project" value="UniProtKB-ARBA"/>
</dbReference>
<comment type="similarity">
    <text evidence="3">Belongs to the flavoredoxin family.</text>
</comment>
<sequence length="194" mass="22049">MSSLIFEPSSGKYYYHYPFPVAIVGVKAGEKVNFMSAAWHTQLSFDPPLYGVLISPKRYTNELLKQSSAFSVNFLKFEDYKTAGFVGRTSGRELDKVKTFGLKYFDGKVATVPVLENAIACYECKIVDSRTYGDHILYVGEILGIHYDKSYYENGLSKSLLLYHGNDRYTFANSESVKFGKEEVYDEINKNRKG</sequence>
<accession>A0AAI8GDK0</accession>
<comment type="cofactor">
    <cofactor evidence="1">
        <name>FMN</name>
        <dbReference type="ChEBI" id="CHEBI:58210"/>
    </cofactor>
</comment>
<dbReference type="EMBL" id="CP014334">
    <property type="protein sequence ID" value="AMW33436.1"/>
    <property type="molecule type" value="Genomic_DNA"/>
</dbReference>
<keyword evidence="2" id="KW-0285">Flavoprotein</keyword>
<dbReference type="GO" id="GO:0010181">
    <property type="term" value="F:FMN binding"/>
    <property type="evidence" value="ECO:0007669"/>
    <property type="project" value="InterPro"/>
</dbReference>
<evidence type="ECO:0000313" key="6">
    <source>
        <dbReference type="Proteomes" id="UP000093740"/>
    </source>
</evidence>
<dbReference type="KEGG" id="fia:NA23_09460"/>
<dbReference type="Gene3D" id="2.30.110.10">
    <property type="entry name" value="Electron Transport, Fmn-binding Protein, Chain A"/>
    <property type="match status" value="1"/>
</dbReference>
<dbReference type="Pfam" id="PF01613">
    <property type="entry name" value="Flavin_Reduct"/>
    <property type="match status" value="1"/>
</dbReference>
<feature type="domain" description="Flavin reductase like" evidence="4">
    <location>
        <begin position="14"/>
        <end position="169"/>
    </location>
</feature>
<dbReference type="AlphaFoldDB" id="A0AAI8GDK0"/>
<evidence type="ECO:0000256" key="1">
    <source>
        <dbReference type="ARBA" id="ARBA00001917"/>
    </source>
</evidence>
<name>A0AAI8GDK0_FERIS</name>
<proteinExistence type="inferred from homology"/>
<evidence type="ECO:0000256" key="2">
    <source>
        <dbReference type="ARBA" id="ARBA00022630"/>
    </source>
</evidence>
<dbReference type="PANTHER" id="PTHR43567:SF1">
    <property type="entry name" value="FLAVOREDOXIN"/>
    <property type="match status" value="1"/>
</dbReference>
<protein>
    <submittedName>
        <fullName evidence="5">Flavin reductase family protein</fullName>
    </submittedName>
</protein>
<dbReference type="InterPro" id="IPR052174">
    <property type="entry name" value="Flavoredoxin"/>
</dbReference>
<evidence type="ECO:0000313" key="5">
    <source>
        <dbReference type="EMBL" id="AMW33436.1"/>
    </source>
</evidence>